<organism evidence="1">
    <name type="scientific">termite gut metagenome</name>
    <dbReference type="NCBI Taxonomy" id="433724"/>
    <lineage>
        <taxon>unclassified sequences</taxon>
        <taxon>metagenomes</taxon>
        <taxon>organismal metagenomes</taxon>
    </lineage>
</organism>
<dbReference type="EMBL" id="SNRY01000078">
    <property type="protein sequence ID" value="KAA6348031.1"/>
    <property type="molecule type" value="Genomic_DNA"/>
</dbReference>
<proteinExistence type="predicted"/>
<accession>A0A5J4SRJ3</accession>
<name>A0A5J4SRJ3_9ZZZZ</name>
<dbReference type="AlphaFoldDB" id="A0A5J4SRJ3"/>
<evidence type="ECO:0000313" key="1">
    <source>
        <dbReference type="EMBL" id="KAA6348031.1"/>
    </source>
</evidence>
<sequence>MKKIAVLPSQTLYDLALQHYGTAEAIGELFALNPDLRNEGDQEDFYFDLPLTPGAEITIDEESRLVKKNIVKELSDKQITTWQEVS</sequence>
<reference evidence="1" key="1">
    <citation type="submission" date="2019-03" db="EMBL/GenBank/DDBJ databases">
        <title>Single cell metagenomics reveals metabolic interactions within the superorganism composed of flagellate Streblomastix strix and complex community of Bacteroidetes bacteria on its surface.</title>
        <authorList>
            <person name="Treitli S.C."/>
            <person name="Kolisko M."/>
            <person name="Husnik F."/>
            <person name="Keeling P."/>
            <person name="Hampl V."/>
        </authorList>
    </citation>
    <scope>NUCLEOTIDE SEQUENCE</scope>
    <source>
        <strain evidence="1">STM</strain>
    </source>
</reference>
<comment type="caution">
    <text evidence="1">The sequence shown here is derived from an EMBL/GenBank/DDBJ whole genome shotgun (WGS) entry which is preliminary data.</text>
</comment>
<gene>
    <name evidence="1" type="ORF">EZS27_004483</name>
</gene>
<protein>
    <recommendedName>
        <fullName evidence="2">LysM domain-containing protein</fullName>
    </recommendedName>
</protein>
<evidence type="ECO:0008006" key="2">
    <source>
        <dbReference type="Google" id="ProtNLM"/>
    </source>
</evidence>